<dbReference type="InterPro" id="IPR029044">
    <property type="entry name" value="Nucleotide-diphossugar_trans"/>
</dbReference>
<dbReference type="Gene3D" id="3.90.550.10">
    <property type="entry name" value="Spore Coat Polysaccharide Biosynthesis Protein SpsA, Chain A"/>
    <property type="match status" value="1"/>
</dbReference>
<feature type="domain" description="Glycosyltransferase 2-like" evidence="1">
    <location>
        <begin position="27"/>
        <end position="194"/>
    </location>
</feature>
<gene>
    <name evidence="2" type="ORF">ACE1CA_26715</name>
</gene>
<dbReference type="InterPro" id="IPR001173">
    <property type="entry name" value="Glyco_trans_2-like"/>
</dbReference>
<name>A0ABV4WSP6_9CYAN</name>
<dbReference type="PANTHER" id="PTHR43685">
    <property type="entry name" value="GLYCOSYLTRANSFERASE"/>
    <property type="match status" value="1"/>
</dbReference>
<dbReference type="PANTHER" id="PTHR43685:SF2">
    <property type="entry name" value="GLYCOSYLTRANSFERASE 2-LIKE DOMAIN-CONTAINING PROTEIN"/>
    <property type="match status" value="1"/>
</dbReference>
<dbReference type="RefSeq" id="WP_413280438.1">
    <property type="nucleotide sequence ID" value="NZ_JBHFNT010000238.1"/>
</dbReference>
<organism evidence="2 3">
    <name type="scientific">Floridaenema evergladense BLCC-F167</name>
    <dbReference type="NCBI Taxonomy" id="3153639"/>
    <lineage>
        <taxon>Bacteria</taxon>
        <taxon>Bacillati</taxon>
        <taxon>Cyanobacteriota</taxon>
        <taxon>Cyanophyceae</taxon>
        <taxon>Oscillatoriophycideae</taxon>
        <taxon>Aerosakkonematales</taxon>
        <taxon>Aerosakkonemataceae</taxon>
        <taxon>Floridanema</taxon>
        <taxon>Floridanema evergladense</taxon>
    </lineage>
</organism>
<dbReference type="Pfam" id="PF00535">
    <property type="entry name" value="Glycos_transf_2"/>
    <property type="match status" value="1"/>
</dbReference>
<evidence type="ECO:0000259" key="1">
    <source>
        <dbReference type="Pfam" id="PF00535"/>
    </source>
</evidence>
<dbReference type="InterPro" id="IPR050834">
    <property type="entry name" value="Glycosyltransf_2"/>
</dbReference>
<reference evidence="2 3" key="1">
    <citation type="submission" date="2024-09" db="EMBL/GenBank/DDBJ databases">
        <title>Floridaenema gen nov. (Aerosakkonemataceae, Aerosakkonematales ord. nov., Cyanobacteria) from benthic tropical and subtropical fresh waters, with the description of four new species.</title>
        <authorList>
            <person name="Moretto J.A."/>
            <person name="Berthold D.E."/>
            <person name="Lefler F.W."/>
            <person name="Huang I.-S."/>
            <person name="Laughinghouse H. IV."/>
        </authorList>
    </citation>
    <scope>NUCLEOTIDE SEQUENCE [LARGE SCALE GENOMIC DNA]</scope>
    <source>
        <strain evidence="2 3">BLCC-F167</strain>
    </source>
</reference>
<keyword evidence="3" id="KW-1185">Reference proteome</keyword>
<accession>A0ABV4WSP6</accession>
<evidence type="ECO:0000313" key="2">
    <source>
        <dbReference type="EMBL" id="MFB2838108.1"/>
    </source>
</evidence>
<sequence>MQHKTNLEPYRDPVPPVPEGVERPIWSVMIPTYNCARYLRETLTSVLSQDLGSDVMQIEVIDDCSTEDDLEQVVKELAGDRVVFYQQPKNVGHTKNFQTCLERSRGKLIHLLHGDDCVRDGFYRKMQQAFEQNSEIGASFCRWIFMDERSHWQSITALEQPESGILSNWLEKLAQMQTISTPSIVVRREVYERLGGFDHRLSWTEDWEMWTRIAANYSMWYEVEPLALYRVHSASNTGRYKQTGENIQDVRRSIEIIKSYLPETSADRVVKKTRENWALITLESASRMLIEGNIADTVIQMREGLKFSQSMRVIWFGTSLLLKTGFKLVWQSLRRGMSFRLAR</sequence>
<dbReference type="SUPFAM" id="SSF53448">
    <property type="entry name" value="Nucleotide-diphospho-sugar transferases"/>
    <property type="match status" value="1"/>
</dbReference>
<protein>
    <submittedName>
        <fullName evidence="2">Glycosyltransferase family 2 protein</fullName>
    </submittedName>
</protein>
<dbReference type="EMBL" id="JBHFNT010000238">
    <property type="protein sequence ID" value="MFB2838108.1"/>
    <property type="molecule type" value="Genomic_DNA"/>
</dbReference>
<comment type="caution">
    <text evidence="2">The sequence shown here is derived from an EMBL/GenBank/DDBJ whole genome shotgun (WGS) entry which is preliminary data.</text>
</comment>
<proteinExistence type="predicted"/>
<dbReference type="Proteomes" id="UP001576780">
    <property type="component" value="Unassembled WGS sequence"/>
</dbReference>
<evidence type="ECO:0000313" key="3">
    <source>
        <dbReference type="Proteomes" id="UP001576780"/>
    </source>
</evidence>